<dbReference type="Proteomes" id="UP000628775">
    <property type="component" value="Unassembled WGS sequence"/>
</dbReference>
<feature type="transmembrane region" description="Helical" evidence="6">
    <location>
        <begin position="203"/>
        <end position="227"/>
    </location>
</feature>
<dbReference type="RefSeq" id="WP_188688520.1">
    <property type="nucleotide sequence ID" value="NZ_BMIR01000001.1"/>
</dbReference>
<organism evidence="7 8">
    <name type="scientific">Pullulanibacillus camelliae</name>
    <dbReference type="NCBI Taxonomy" id="1707096"/>
    <lineage>
        <taxon>Bacteria</taxon>
        <taxon>Bacillati</taxon>
        <taxon>Bacillota</taxon>
        <taxon>Bacilli</taxon>
        <taxon>Bacillales</taxon>
        <taxon>Sporolactobacillaceae</taxon>
        <taxon>Pullulanibacillus</taxon>
    </lineage>
</organism>
<proteinExistence type="predicted"/>
<feature type="transmembrane region" description="Helical" evidence="6">
    <location>
        <begin position="31"/>
        <end position="50"/>
    </location>
</feature>
<feature type="transmembrane region" description="Helical" evidence="6">
    <location>
        <begin position="146"/>
        <end position="167"/>
    </location>
</feature>
<feature type="transmembrane region" description="Helical" evidence="6">
    <location>
        <begin position="91"/>
        <end position="111"/>
    </location>
</feature>
<evidence type="ECO:0000256" key="1">
    <source>
        <dbReference type="ARBA" id="ARBA00004651"/>
    </source>
</evidence>
<accession>A0A8J2VF90</accession>
<gene>
    <name evidence="7" type="primary">yxaC</name>
    <name evidence="7" type="ORF">GCM10011391_04990</name>
</gene>
<evidence type="ECO:0000256" key="4">
    <source>
        <dbReference type="ARBA" id="ARBA00022989"/>
    </source>
</evidence>
<dbReference type="PANTHER" id="PTHR30249">
    <property type="entry name" value="PUTATIVE SEROTONIN TRANSPORTER"/>
    <property type="match status" value="1"/>
</dbReference>
<dbReference type="AlphaFoldDB" id="A0A8J2VF90"/>
<name>A0A8J2VF90_9BACL</name>
<keyword evidence="8" id="KW-1185">Reference proteome</keyword>
<evidence type="ECO:0000313" key="8">
    <source>
        <dbReference type="Proteomes" id="UP000628775"/>
    </source>
</evidence>
<sequence>MTIVFSIFMISLTVLVYLVMSRIYSQVSFPLFLPILTSTIIIIVILHFLHLSYANYMLGGRWINHLLGPAIVALAYPLYNEWSLIKKYRVPILSGVLFSTILALFGIWATAQAFGIKKTIILSLLPKSVTSPVAIDLSKEIGGFPALTVTFVMIAGVGGALLGPYLFRLLRINHQLSKGIGYGSAAHAIGTTKALEEHQITGAISSIAMILSAILTAILLPIFFSFIK</sequence>
<feature type="transmembrane region" description="Helical" evidence="6">
    <location>
        <begin position="62"/>
        <end position="79"/>
    </location>
</feature>
<dbReference type="EMBL" id="BMIR01000001">
    <property type="protein sequence ID" value="GGE29437.1"/>
    <property type="molecule type" value="Genomic_DNA"/>
</dbReference>
<reference evidence="7" key="1">
    <citation type="journal article" date="2014" name="Int. J. Syst. Evol. Microbiol.">
        <title>Complete genome sequence of Corynebacterium casei LMG S-19264T (=DSM 44701T), isolated from a smear-ripened cheese.</title>
        <authorList>
            <consortium name="US DOE Joint Genome Institute (JGI-PGF)"/>
            <person name="Walter F."/>
            <person name="Albersmeier A."/>
            <person name="Kalinowski J."/>
            <person name="Ruckert C."/>
        </authorList>
    </citation>
    <scope>NUCLEOTIDE SEQUENCE</scope>
    <source>
        <strain evidence="7">CGMCC 1.15371</strain>
    </source>
</reference>
<keyword evidence="4 6" id="KW-1133">Transmembrane helix</keyword>
<evidence type="ECO:0000313" key="7">
    <source>
        <dbReference type="EMBL" id="GGE29437.1"/>
    </source>
</evidence>
<protein>
    <recommendedName>
        <fullName evidence="9">LrgB family protein</fullName>
    </recommendedName>
</protein>
<keyword evidence="5 6" id="KW-0472">Membrane</keyword>
<dbReference type="GO" id="GO:0005886">
    <property type="term" value="C:plasma membrane"/>
    <property type="evidence" value="ECO:0007669"/>
    <property type="project" value="UniProtKB-SubCell"/>
</dbReference>
<evidence type="ECO:0000256" key="2">
    <source>
        <dbReference type="ARBA" id="ARBA00022475"/>
    </source>
</evidence>
<evidence type="ECO:0008006" key="9">
    <source>
        <dbReference type="Google" id="ProtNLM"/>
    </source>
</evidence>
<keyword evidence="3 6" id="KW-0812">Transmembrane</keyword>
<dbReference type="Pfam" id="PF04172">
    <property type="entry name" value="LrgB"/>
    <property type="match status" value="1"/>
</dbReference>
<feature type="transmembrane region" description="Helical" evidence="6">
    <location>
        <begin position="6"/>
        <end position="24"/>
    </location>
</feature>
<evidence type="ECO:0000256" key="6">
    <source>
        <dbReference type="SAM" id="Phobius"/>
    </source>
</evidence>
<comment type="subcellular location">
    <subcellularLocation>
        <location evidence="1">Cell membrane</location>
        <topology evidence="1">Multi-pass membrane protein</topology>
    </subcellularLocation>
</comment>
<evidence type="ECO:0000256" key="5">
    <source>
        <dbReference type="ARBA" id="ARBA00023136"/>
    </source>
</evidence>
<comment type="caution">
    <text evidence="7">The sequence shown here is derived from an EMBL/GenBank/DDBJ whole genome shotgun (WGS) entry which is preliminary data.</text>
</comment>
<reference evidence="7" key="2">
    <citation type="submission" date="2020-09" db="EMBL/GenBank/DDBJ databases">
        <authorList>
            <person name="Sun Q."/>
            <person name="Zhou Y."/>
        </authorList>
    </citation>
    <scope>NUCLEOTIDE SEQUENCE</scope>
    <source>
        <strain evidence="7">CGMCC 1.15371</strain>
    </source>
</reference>
<dbReference type="PANTHER" id="PTHR30249:SF17">
    <property type="entry name" value="HOLIN-LIKE PROTEIN CIDB"/>
    <property type="match status" value="1"/>
</dbReference>
<keyword evidence="2" id="KW-1003">Cell membrane</keyword>
<dbReference type="InterPro" id="IPR007300">
    <property type="entry name" value="CidB/LrgB"/>
</dbReference>
<evidence type="ECO:0000256" key="3">
    <source>
        <dbReference type="ARBA" id="ARBA00022692"/>
    </source>
</evidence>